<accession>A0A511YX23</accession>
<dbReference type="InterPro" id="IPR010502">
    <property type="entry name" value="Carb-bd_dom_fam9"/>
</dbReference>
<reference evidence="3 4" key="1">
    <citation type="submission" date="2019-07" db="EMBL/GenBank/DDBJ databases">
        <title>Whole genome shotgun sequence of Actinotalea fermentans NBRC 105374.</title>
        <authorList>
            <person name="Hosoyama A."/>
            <person name="Uohara A."/>
            <person name="Ohji S."/>
            <person name="Ichikawa N."/>
        </authorList>
    </citation>
    <scope>NUCLEOTIDE SEQUENCE [LARGE SCALE GENOMIC DNA]</scope>
    <source>
        <strain evidence="3 4">NBRC 105374</strain>
    </source>
</reference>
<proteinExistence type="predicted"/>
<feature type="domain" description="Carbohydrate-binding" evidence="2">
    <location>
        <begin position="2"/>
        <end position="135"/>
    </location>
</feature>
<dbReference type="EMBL" id="BJYK01000002">
    <property type="protein sequence ID" value="GEN79686.1"/>
    <property type="molecule type" value="Genomic_DNA"/>
</dbReference>
<feature type="compositionally biased region" description="Gly residues" evidence="1">
    <location>
        <begin position="240"/>
        <end position="272"/>
    </location>
</feature>
<dbReference type="GO" id="GO:0016052">
    <property type="term" value="P:carbohydrate catabolic process"/>
    <property type="evidence" value="ECO:0007669"/>
    <property type="project" value="InterPro"/>
</dbReference>
<dbReference type="GO" id="GO:0030246">
    <property type="term" value="F:carbohydrate binding"/>
    <property type="evidence" value="ECO:0007669"/>
    <property type="project" value="InterPro"/>
</dbReference>
<feature type="region of interest" description="Disordered" evidence="1">
    <location>
        <begin position="237"/>
        <end position="290"/>
    </location>
</feature>
<dbReference type="Proteomes" id="UP000321484">
    <property type="component" value="Unassembled WGS sequence"/>
</dbReference>
<dbReference type="Pfam" id="PF06452">
    <property type="entry name" value="CBM9_1"/>
    <property type="match status" value="1"/>
</dbReference>
<evidence type="ECO:0000313" key="3">
    <source>
        <dbReference type="EMBL" id="GEN79686.1"/>
    </source>
</evidence>
<evidence type="ECO:0000313" key="4">
    <source>
        <dbReference type="Proteomes" id="UP000321484"/>
    </source>
</evidence>
<organism evidence="3 4">
    <name type="scientific">Actinotalea fermentans</name>
    <dbReference type="NCBI Taxonomy" id="43671"/>
    <lineage>
        <taxon>Bacteria</taxon>
        <taxon>Bacillati</taxon>
        <taxon>Actinomycetota</taxon>
        <taxon>Actinomycetes</taxon>
        <taxon>Micrococcales</taxon>
        <taxon>Cellulomonadaceae</taxon>
        <taxon>Actinotalea</taxon>
    </lineage>
</organism>
<evidence type="ECO:0000259" key="2">
    <source>
        <dbReference type="Pfam" id="PF06452"/>
    </source>
</evidence>
<name>A0A511YX23_9CELL</name>
<evidence type="ECO:0000256" key="1">
    <source>
        <dbReference type="SAM" id="MobiDB-lite"/>
    </source>
</evidence>
<sequence>MLAEVTDDQIDLTPSNPWEKDSVEIFVDAGNVRNGPYRYDDTQIRINAENVVSFGTGDETYQQNRLTSATALTDTGYVVEAAISLLEAGGPGTFHGLDFQVNDGTDGARTSVRTWADPTGLGYQSTARWGVAQLTPAPFVPDPDVAVRPLVAKAGSPITVDVSGYLPGSTVALRLDPEIVLGHARPVELGQVTVDDSGARSAQVTIPRGTKLGVYSVVGTSGDLVAEDWLLVVPKPALPGGPGHGQGPGHGPGHGPGSHGPGHGPGGHGPGHGPAPAPGHGPGHGRASWI</sequence>
<keyword evidence="4" id="KW-1185">Reference proteome</keyword>
<protein>
    <recommendedName>
        <fullName evidence="2">Carbohydrate-binding domain-containing protein</fullName>
    </recommendedName>
</protein>
<dbReference type="GO" id="GO:0004553">
    <property type="term" value="F:hydrolase activity, hydrolyzing O-glycosyl compounds"/>
    <property type="evidence" value="ECO:0007669"/>
    <property type="project" value="InterPro"/>
</dbReference>
<gene>
    <name evidence="3" type="ORF">AFE02nite_14200</name>
</gene>
<dbReference type="SUPFAM" id="SSF49344">
    <property type="entry name" value="CBD9-like"/>
    <property type="match status" value="1"/>
</dbReference>
<dbReference type="Gene3D" id="2.60.40.1190">
    <property type="match status" value="1"/>
</dbReference>
<comment type="caution">
    <text evidence="3">The sequence shown here is derived from an EMBL/GenBank/DDBJ whole genome shotgun (WGS) entry which is preliminary data.</text>
</comment>
<dbReference type="AlphaFoldDB" id="A0A511YX23"/>